<dbReference type="Pfam" id="PF13714">
    <property type="entry name" value="PEP_mutase"/>
    <property type="match status" value="1"/>
</dbReference>
<reference evidence="2" key="1">
    <citation type="journal article" date="2019" name="Int. J. Syst. Evol. Microbiol.">
        <title>The Global Catalogue of Microorganisms (GCM) 10K type strain sequencing project: providing services to taxonomists for standard genome sequencing and annotation.</title>
        <authorList>
            <consortium name="The Broad Institute Genomics Platform"/>
            <consortium name="The Broad Institute Genome Sequencing Center for Infectious Disease"/>
            <person name="Wu L."/>
            <person name="Ma J."/>
        </authorList>
    </citation>
    <scope>NUCLEOTIDE SEQUENCE [LARGE SCALE GENOMIC DNA]</scope>
    <source>
        <strain evidence="2">JCM 3106</strain>
    </source>
</reference>
<dbReference type="Gene3D" id="3.20.20.60">
    <property type="entry name" value="Phosphoenolpyruvate-binding domains"/>
    <property type="match status" value="1"/>
</dbReference>
<dbReference type="Proteomes" id="UP001499930">
    <property type="component" value="Unassembled WGS sequence"/>
</dbReference>
<dbReference type="InterPro" id="IPR039556">
    <property type="entry name" value="ICL/PEPM"/>
</dbReference>
<comment type="caution">
    <text evidence="1">The sequence shown here is derived from an EMBL/GenBank/DDBJ whole genome shotgun (WGS) entry which is preliminary data.</text>
</comment>
<dbReference type="PANTHER" id="PTHR42905:SF16">
    <property type="entry name" value="CARBOXYPHOSPHONOENOLPYRUVATE PHOSPHONOMUTASE-LIKE PROTEIN (AFU_ORTHOLOGUE AFUA_5G07230)"/>
    <property type="match status" value="1"/>
</dbReference>
<accession>A0ABP6L6C4</accession>
<dbReference type="CDD" id="cd00377">
    <property type="entry name" value="ICL_PEPM"/>
    <property type="match status" value="1"/>
</dbReference>
<dbReference type="EMBL" id="BAAAWD010000019">
    <property type="protein sequence ID" value="GAA3029491.1"/>
    <property type="molecule type" value="Genomic_DNA"/>
</dbReference>
<dbReference type="PANTHER" id="PTHR42905">
    <property type="entry name" value="PHOSPHOENOLPYRUVATE CARBOXYLASE"/>
    <property type="match status" value="1"/>
</dbReference>
<dbReference type="InterPro" id="IPR040442">
    <property type="entry name" value="Pyrv_kinase-like_dom_sf"/>
</dbReference>
<keyword evidence="1" id="KW-0456">Lyase</keyword>
<evidence type="ECO:0000313" key="2">
    <source>
        <dbReference type="Proteomes" id="UP001499930"/>
    </source>
</evidence>
<gene>
    <name evidence="1" type="ORF">GCM10017559_65030</name>
</gene>
<name>A0ABP6L6C4_9ACTN</name>
<protein>
    <submittedName>
        <fullName evidence="1">Isocitrate lyase/phosphoenolpyruvate mutase family protein</fullName>
    </submittedName>
</protein>
<proteinExistence type="predicted"/>
<evidence type="ECO:0000313" key="1">
    <source>
        <dbReference type="EMBL" id="GAA3029491.1"/>
    </source>
</evidence>
<dbReference type="InterPro" id="IPR015813">
    <property type="entry name" value="Pyrv/PenolPyrv_kinase-like_dom"/>
</dbReference>
<organism evidence="1 2">
    <name type="scientific">Streptosporangium longisporum</name>
    <dbReference type="NCBI Taxonomy" id="46187"/>
    <lineage>
        <taxon>Bacteria</taxon>
        <taxon>Bacillati</taxon>
        <taxon>Actinomycetota</taxon>
        <taxon>Actinomycetes</taxon>
        <taxon>Streptosporangiales</taxon>
        <taxon>Streptosporangiaceae</taxon>
        <taxon>Streptosporangium</taxon>
    </lineage>
</organism>
<sequence length="283" mass="29260">MRPALWPRVFSMTVSIDDESGGVPAAGEKAAELRALHVPGRPLVVPNVWDAASARAVEAAGFPVIATGSAAVASVLGYEDGEETPAGEMLAAVARISRSVSLPVTADMERGYRLEPAELAGRLAAAGACGCNLEDSDPRTGAPVGADEQAGLLRAVRAAAVAAGTDLVINARVDVFLNGTGGDEERLEEAVRRGNLYLEAGADCVYPIFAADAGIIRELVRRIDGPVNVLFRPGTPSLAELADLGVARVSFGHGLHRVVSGHTDRMLAAIRNGESPYTASATS</sequence>
<keyword evidence="2" id="KW-1185">Reference proteome</keyword>
<dbReference type="SUPFAM" id="SSF51621">
    <property type="entry name" value="Phosphoenolpyruvate/pyruvate domain"/>
    <property type="match status" value="1"/>
</dbReference>
<dbReference type="GO" id="GO:0016829">
    <property type="term" value="F:lyase activity"/>
    <property type="evidence" value="ECO:0007669"/>
    <property type="project" value="UniProtKB-KW"/>
</dbReference>